<comment type="similarity">
    <text evidence="2">Belongs to the binding-protein-dependent transport system permease family. HisMQ subfamily.</text>
</comment>
<dbReference type="PROSITE" id="PS50928">
    <property type="entry name" value="ABC_TM1"/>
    <property type="match status" value="1"/>
</dbReference>
<reference evidence="11 12" key="1">
    <citation type="submission" date="2014-07" db="EMBL/GenBank/DDBJ databases">
        <title>Methanogenic archaea and the global carbon cycle.</title>
        <authorList>
            <person name="Henriksen J.R."/>
            <person name="Luke J."/>
            <person name="Reinhart S."/>
            <person name="Benedict M.N."/>
            <person name="Youngblut N.D."/>
            <person name="Metcalf M.E."/>
            <person name="Whitaker R.J."/>
            <person name="Metcalf W.W."/>
        </authorList>
    </citation>
    <scope>NUCLEOTIDE SEQUENCE [LARGE SCALE GENOMIC DNA]</scope>
    <source>
        <strain evidence="11 12">S-6</strain>
    </source>
</reference>
<name>A0A0E3RLR1_METMZ</name>
<feature type="domain" description="ABC transmembrane type-1" evidence="10">
    <location>
        <begin position="22"/>
        <end position="217"/>
    </location>
</feature>
<dbReference type="KEGG" id="mmj:MSMAS_2741"/>
<protein>
    <submittedName>
        <fullName evidence="11">Glutamate transport membrane-spanning protein</fullName>
    </submittedName>
</protein>
<comment type="subcellular location">
    <subcellularLocation>
        <location evidence="1 9">Cell membrane</location>
        <topology evidence="1 9">Multi-pass membrane protein</topology>
    </subcellularLocation>
</comment>
<dbReference type="PATRIC" id="fig|213585.10.peg.3449"/>
<keyword evidence="8 9" id="KW-0472">Membrane</keyword>
<sequence>MSLLASYIQHAINVFPSLLRGAVITIEVTTFAIFFGLILGTIAAFGKLSKRAIFRIPSSVYVDFIRGTPLFVQILLFYYGIPGLIIGITGEPFRIDPILAGIAVCSINSGAYNAEIVRAGIKSVDRGQMEAARSLGMTEGQAMKEVIMPQAVRLIIPPLGNEFIALLKDSSLLAVISVHELSKNGMLYVSKTFAAFPTYISVAFVYLALTMGISRVLNHIERRLGVSDRSE</sequence>
<dbReference type="PANTHER" id="PTHR30614">
    <property type="entry name" value="MEMBRANE COMPONENT OF AMINO ACID ABC TRANSPORTER"/>
    <property type="match status" value="1"/>
</dbReference>
<evidence type="ECO:0000256" key="1">
    <source>
        <dbReference type="ARBA" id="ARBA00004651"/>
    </source>
</evidence>
<dbReference type="SUPFAM" id="SSF161098">
    <property type="entry name" value="MetI-like"/>
    <property type="match status" value="1"/>
</dbReference>
<keyword evidence="3 9" id="KW-0813">Transport</keyword>
<dbReference type="CDD" id="cd06261">
    <property type="entry name" value="TM_PBP2"/>
    <property type="match status" value="1"/>
</dbReference>
<feature type="transmembrane region" description="Helical" evidence="9">
    <location>
        <begin position="22"/>
        <end position="46"/>
    </location>
</feature>
<evidence type="ECO:0000256" key="5">
    <source>
        <dbReference type="ARBA" id="ARBA00022692"/>
    </source>
</evidence>
<dbReference type="GO" id="GO:0022857">
    <property type="term" value="F:transmembrane transporter activity"/>
    <property type="evidence" value="ECO:0007669"/>
    <property type="project" value="InterPro"/>
</dbReference>
<keyword evidence="5 9" id="KW-0812">Transmembrane</keyword>
<dbReference type="InterPro" id="IPR043429">
    <property type="entry name" value="ArtM/GltK/GlnP/TcyL/YhdX-like"/>
</dbReference>
<dbReference type="PANTHER" id="PTHR30614:SF20">
    <property type="entry name" value="GLUTAMINE TRANSPORT SYSTEM PERMEASE PROTEIN GLNP"/>
    <property type="match status" value="1"/>
</dbReference>
<dbReference type="RefSeq" id="WP_011033872.1">
    <property type="nucleotide sequence ID" value="NZ_CP009512.1"/>
</dbReference>
<evidence type="ECO:0000256" key="8">
    <source>
        <dbReference type="ARBA" id="ARBA00023136"/>
    </source>
</evidence>
<dbReference type="InterPro" id="IPR010065">
    <property type="entry name" value="AA_ABC_transptr_permease_3TM"/>
</dbReference>
<dbReference type="Proteomes" id="UP000033097">
    <property type="component" value="Chromosome"/>
</dbReference>
<evidence type="ECO:0000256" key="6">
    <source>
        <dbReference type="ARBA" id="ARBA00022970"/>
    </source>
</evidence>
<dbReference type="AlphaFoldDB" id="A0A0E3RLR1"/>
<feature type="transmembrane region" description="Helical" evidence="9">
    <location>
        <begin position="193"/>
        <end position="213"/>
    </location>
</feature>
<proteinExistence type="inferred from homology"/>
<dbReference type="GO" id="GO:0006865">
    <property type="term" value="P:amino acid transport"/>
    <property type="evidence" value="ECO:0007669"/>
    <property type="project" value="UniProtKB-KW"/>
</dbReference>
<dbReference type="InterPro" id="IPR035906">
    <property type="entry name" value="MetI-like_sf"/>
</dbReference>
<keyword evidence="7 9" id="KW-1133">Transmembrane helix</keyword>
<feature type="transmembrane region" description="Helical" evidence="9">
    <location>
        <begin position="67"/>
        <end position="88"/>
    </location>
</feature>
<dbReference type="HOGENOM" id="CLU_019602_1_1_2"/>
<dbReference type="FunFam" id="1.10.3720.10:FF:000033">
    <property type="entry name" value="Polar amino acid ABC transporter permease"/>
    <property type="match status" value="1"/>
</dbReference>
<dbReference type="GO" id="GO:0043190">
    <property type="term" value="C:ATP-binding cassette (ABC) transporter complex"/>
    <property type="evidence" value="ECO:0007669"/>
    <property type="project" value="InterPro"/>
</dbReference>
<keyword evidence="6" id="KW-0029">Amino-acid transport</keyword>
<organism evidence="11 12">
    <name type="scientific">Methanosarcina mazei S-6</name>
    <dbReference type="NCBI Taxonomy" id="213585"/>
    <lineage>
        <taxon>Archaea</taxon>
        <taxon>Methanobacteriati</taxon>
        <taxon>Methanobacteriota</taxon>
        <taxon>Stenosarchaea group</taxon>
        <taxon>Methanomicrobia</taxon>
        <taxon>Methanosarcinales</taxon>
        <taxon>Methanosarcinaceae</taxon>
        <taxon>Methanosarcina</taxon>
    </lineage>
</organism>
<evidence type="ECO:0000313" key="12">
    <source>
        <dbReference type="Proteomes" id="UP000033097"/>
    </source>
</evidence>
<accession>A0A0E3RLR1</accession>
<evidence type="ECO:0000256" key="9">
    <source>
        <dbReference type="RuleBase" id="RU363032"/>
    </source>
</evidence>
<evidence type="ECO:0000256" key="3">
    <source>
        <dbReference type="ARBA" id="ARBA00022448"/>
    </source>
</evidence>
<dbReference type="EMBL" id="CP009512">
    <property type="protein sequence ID" value="AKB65937.1"/>
    <property type="molecule type" value="Genomic_DNA"/>
</dbReference>
<dbReference type="NCBIfam" id="TIGR01726">
    <property type="entry name" value="HEQRo_perm_3TM"/>
    <property type="match status" value="1"/>
</dbReference>
<dbReference type="Gene3D" id="1.10.3720.10">
    <property type="entry name" value="MetI-like"/>
    <property type="match status" value="1"/>
</dbReference>
<evidence type="ECO:0000313" key="11">
    <source>
        <dbReference type="EMBL" id="AKB65937.1"/>
    </source>
</evidence>
<dbReference type="InterPro" id="IPR000515">
    <property type="entry name" value="MetI-like"/>
</dbReference>
<gene>
    <name evidence="11" type="ORF">MSMAS_2741</name>
</gene>
<keyword evidence="4" id="KW-1003">Cell membrane</keyword>
<evidence type="ECO:0000256" key="7">
    <source>
        <dbReference type="ARBA" id="ARBA00022989"/>
    </source>
</evidence>
<evidence type="ECO:0000259" key="10">
    <source>
        <dbReference type="PROSITE" id="PS50928"/>
    </source>
</evidence>
<evidence type="ECO:0000256" key="4">
    <source>
        <dbReference type="ARBA" id="ARBA00022475"/>
    </source>
</evidence>
<evidence type="ECO:0000256" key="2">
    <source>
        <dbReference type="ARBA" id="ARBA00010072"/>
    </source>
</evidence>
<dbReference type="GeneID" id="24840490"/>
<dbReference type="Pfam" id="PF00528">
    <property type="entry name" value="BPD_transp_1"/>
    <property type="match status" value="1"/>
</dbReference>
<dbReference type="STRING" id="213585.MSMAS_2741"/>